<gene>
    <name evidence="1" type="ORF">AVEN_105709_1</name>
</gene>
<dbReference type="PANTHER" id="PTHR46060">
    <property type="entry name" value="MARINER MOS1 TRANSPOSASE-LIKE PROTEIN"/>
    <property type="match status" value="1"/>
</dbReference>
<evidence type="ECO:0000313" key="2">
    <source>
        <dbReference type="Proteomes" id="UP000499080"/>
    </source>
</evidence>
<proteinExistence type="predicted"/>
<accession>A0A4Y2W9S5</accession>
<protein>
    <submittedName>
        <fullName evidence="1">Uncharacterized protein</fullName>
    </submittedName>
</protein>
<comment type="caution">
    <text evidence="1">The sequence shown here is derived from an EMBL/GenBank/DDBJ whole genome shotgun (WGS) entry which is preliminary data.</text>
</comment>
<evidence type="ECO:0000313" key="1">
    <source>
        <dbReference type="EMBL" id="GBO33288.1"/>
    </source>
</evidence>
<dbReference type="EMBL" id="BGPR01056838">
    <property type="protein sequence ID" value="GBO33288.1"/>
    <property type="molecule type" value="Genomic_DNA"/>
</dbReference>
<dbReference type="AlphaFoldDB" id="A0A4Y2W9S5"/>
<organism evidence="1 2">
    <name type="scientific">Araneus ventricosus</name>
    <name type="common">Orbweaver spider</name>
    <name type="synonym">Epeira ventricosa</name>
    <dbReference type="NCBI Taxonomy" id="182803"/>
    <lineage>
        <taxon>Eukaryota</taxon>
        <taxon>Metazoa</taxon>
        <taxon>Ecdysozoa</taxon>
        <taxon>Arthropoda</taxon>
        <taxon>Chelicerata</taxon>
        <taxon>Arachnida</taxon>
        <taxon>Araneae</taxon>
        <taxon>Araneomorphae</taxon>
        <taxon>Entelegynae</taxon>
        <taxon>Araneoidea</taxon>
        <taxon>Araneidae</taxon>
        <taxon>Araneus</taxon>
    </lineage>
</organism>
<reference evidence="1 2" key="1">
    <citation type="journal article" date="2019" name="Sci. Rep.">
        <title>Orb-weaving spider Araneus ventricosus genome elucidates the spidroin gene catalogue.</title>
        <authorList>
            <person name="Kono N."/>
            <person name="Nakamura H."/>
            <person name="Ohtoshi R."/>
            <person name="Moran D.A.P."/>
            <person name="Shinohara A."/>
            <person name="Yoshida Y."/>
            <person name="Fujiwara M."/>
            <person name="Mori M."/>
            <person name="Tomita M."/>
            <person name="Arakawa K."/>
        </authorList>
    </citation>
    <scope>NUCLEOTIDE SEQUENCE [LARGE SCALE GENOMIC DNA]</scope>
</reference>
<sequence>MMRGAPPPAAFTPMPPRRYAADTIRRHDGAAEAENTPFDAAAQQPAAHMTLPLRYAATLSRLIITGFIKVYRLLLKPHFNFIFNLIIVVEVLPCKMSLQPCAWENYQEMRRTVLRQPNSTADPCPPLMSRSHCVFNETCHEHNFVLQPWGSCVLTEGALCGEGVQKRPAQCMRSDGRQVDAVQCEKDDVKDEPRSGRPPTITTPDNIERVRRMLADDRRLSLRMIAEELKISLDSVSNIIHEHLQKRKKKVYAFPTLRRSSNVCQRCFERYRKKRLLTVSSSCTSDVKSVL</sequence>
<keyword evidence="2" id="KW-1185">Reference proteome</keyword>
<dbReference type="Proteomes" id="UP000499080">
    <property type="component" value="Unassembled WGS sequence"/>
</dbReference>
<name>A0A4Y2W9S5_ARAVE</name>
<dbReference type="InterPro" id="IPR052709">
    <property type="entry name" value="Transposase-MT_Hybrid"/>
</dbReference>
<dbReference type="OrthoDB" id="6420373at2759"/>
<dbReference type="PANTHER" id="PTHR46060:SF1">
    <property type="entry name" value="MARINER MOS1 TRANSPOSASE-LIKE PROTEIN"/>
    <property type="match status" value="1"/>
</dbReference>